<dbReference type="InterPro" id="IPR037401">
    <property type="entry name" value="SnoaL-like"/>
</dbReference>
<sequence>MSINEEHAYIWCEWHRAASTSDQKALIDLYASDAVLESPLVPAILSDKTEGILRGREEIKRFLDEGAKRRPNPLVRWYRTDKWLSAGNTLIWEYPRQTPDGNQLDILEVMEIHNGKIQYQRIYWGWKGCSLIASSLVKKQQK</sequence>
<gene>
    <name evidence="2" type="ORF">GNB58_005003</name>
</gene>
<dbReference type="EMBL" id="DAATAH010000135">
    <property type="protein sequence ID" value="HAE7767867.1"/>
    <property type="molecule type" value="Genomic_DNA"/>
</dbReference>
<feature type="domain" description="SnoaL-like" evidence="1">
    <location>
        <begin position="14"/>
        <end position="118"/>
    </location>
</feature>
<dbReference type="Pfam" id="PF12680">
    <property type="entry name" value="SnoaL_2"/>
    <property type="match status" value="1"/>
</dbReference>
<dbReference type="InterPro" id="IPR032710">
    <property type="entry name" value="NTF2-like_dom_sf"/>
</dbReference>
<organism evidence="2">
    <name type="scientific">Salmonella enterica subsp. houtenae serovar 45:g,z51:-</name>
    <dbReference type="NCBI Taxonomy" id="1967611"/>
    <lineage>
        <taxon>Bacteria</taxon>
        <taxon>Pseudomonadati</taxon>
        <taxon>Pseudomonadota</taxon>
        <taxon>Gammaproteobacteria</taxon>
        <taxon>Enterobacterales</taxon>
        <taxon>Enterobacteriaceae</taxon>
        <taxon>Salmonella</taxon>
    </lineage>
</organism>
<evidence type="ECO:0000259" key="1">
    <source>
        <dbReference type="Pfam" id="PF12680"/>
    </source>
</evidence>
<protein>
    <submittedName>
        <fullName evidence="2">Nuclear transport factor 2 family protein</fullName>
    </submittedName>
</protein>
<reference evidence="2" key="2">
    <citation type="submission" date="2018-07" db="EMBL/GenBank/DDBJ databases">
        <authorList>
            <consortium name="NCBI Pathogen Detection Project"/>
        </authorList>
    </citation>
    <scope>NUCLEOTIDE SEQUENCE</scope>
    <source>
        <strain evidence="2">2584-68</strain>
    </source>
</reference>
<dbReference type="Gene3D" id="3.10.450.50">
    <property type="match status" value="1"/>
</dbReference>
<dbReference type="SUPFAM" id="SSF54427">
    <property type="entry name" value="NTF2-like"/>
    <property type="match status" value="1"/>
</dbReference>
<reference evidence="2" key="1">
    <citation type="journal article" date="2018" name="Genome Biol.">
        <title>SKESA: strategic k-mer extension for scrupulous assemblies.</title>
        <authorList>
            <person name="Souvorov A."/>
            <person name="Agarwala R."/>
            <person name="Lipman D.J."/>
        </authorList>
    </citation>
    <scope>NUCLEOTIDE SEQUENCE</scope>
    <source>
        <strain evidence="2">2584-68</strain>
    </source>
</reference>
<name>A0A736RE98_SALHO</name>
<dbReference type="AlphaFoldDB" id="A0A736RE98"/>
<comment type="caution">
    <text evidence="2">The sequence shown here is derived from an EMBL/GenBank/DDBJ whole genome shotgun (WGS) entry which is preliminary data.</text>
</comment>
<accession>A0A736RE98</accession>
<evidence type="ECO:0000313" key="2">
    <source>
        <dbReference type="EMBL" id="HAE7767867.1"/>
    </source>
</evidence>
<proteinExistence type="predicted"/>